<evidence type="ECO:0000313" key="2">
    <source>
        <dbReference type="EMBL" id="KAK4324209.1"/>
    </source>
</evidence>
<evidence type="ECO:0000259" key="1">
    <source>
        <dbReference type="Pfam" id="PF00078"/>
    </source>
</evidence>
<keyword evidence="3" id="KW-1185">Reference proteome</keyword>
<dbReference type="SUPFAM" id="SSF56672">
    <property type="entry name" value="DNA/RNA polymerases"/>
    <property type="match status" value="1"/>
</dbReference>
<dbReference type="InterPro" id="IPR050951">
    <property type="entry name" value="Retrovirus_Pol_polyprotein"/>
</dbReference>
<dbReference type="AlphaFoldDB" id="A0AAE1QCS9"/>
<protein>
    <recommendedName>
        <fullName evidence="1">Reverse transcriptase domain-containing protein</fullName>
    </recommendedName>
</protein>
<dbReference type="Gene3D" id="3.10.10.10">
    <property type="entry name" value="HIV Type 1 Reverse Transcriptase, subunit A, domain 1"/>
    <property type="match status" value="1"/>
</dbReference>
<proteinExistence type="predicted"/>
<organism evidence="2 3">
    <name type="scientific">Petrolisthes manimaculis</name>
    <dbReference type="NCBI Taxonomy" id="1843537"/>
    <lineage>
        <taxon>Eukaryota</taxon>
        <taxon>Metazoa</taxon>
        <taxon>Ecdysozoa</taxon>
        <taxon>Arthropoda</taxon>
        <taxon>Crustacea</taxon>
        <taxon>Multicrustacea</taxon>
        <taxon>Malacostraca</taxon>
        <taxon>Eumalacostraca</taxon>
        <taxon>Eucarida</taxon>
        <taxon>Decapoda</taxon>
        <taxon>Pleocyemata</taxon>
        <taxon>Anomura</taxon>
        <taxon>Galatheoidea</taxon>
        <taxon>Porcellanidae</taxon>
        <taxon>Petrolisthes</taxon>
    </lineage>
</organism>
<accession>A0AAE1QCS9</accession>
<dbReference type="Gene3D" id="3.30.70.270">
    <property type="match status" value="1"/>
</dbReference>
<gene>
    <name evidence="2" type="ORF">Pmani_005211</name>
</gene>
<dbReference type="GO" id="GO:0071897">
    <property type="term" value="P:DNA biosynthetic process"/>
    <property type="evidence" value="ECO:0007669"/>
    <property type="project" value="UniProtKB-ARBA"/>
</dbReference>
<dbReference type="PANTHER" id="PTHR37984:SF5">
    <property type="entry name" value="PROTEIN NYNRIN-LIKE"/>
    <property type="match status" value="1"/>
</dbReference>
<evidence type="ECO:0000313" key="3">
    <source>
        <dbReference type="Proteomes" id="UP001292094"/>
    </source>
</evidence>
<comment type="caution">
    <text evidence="2">The sequence shown here is derived from an EMBL/GenBank/DDBJ whole genome shotgun (WGS) entry which is preliminary data.</text>
</comment>
<dbReference type="PANTHER" id="PTHR37984">
    <property type="entry name" value="PROTEIN CBG26694"/>
    <property type="match status" value="1"/>
</dbReference>
<reference evidence="2" key="1">
    <citation type="submission" date="2023-11" db="EMBL/GenBank/DDBJ databases">
        <title>Genome assemblies of two species of porcelain crab, Petrolisthes cinctipes and Petrolisthes manimaculis (Anomura: Porcellanidae).</title>
        <authorList>
            <person name="Angst P."/>
        </authorList>
    </citation>
    <scope>NUCLEOTIDE SEQUENCE</scope>
    <source>
        <strain evidence="2">PB745_02</strain>
        <tissue evidence="2">Gill</tissue>
    </source>
</reference>
<dbReference type="CDD" id="cd01647">
    <property type="entry name" value="RT_LTR"/>
    <property type="match status" value="1"/>
</dbReference>
<dbReference type="InterPro" id="IPR043128">
    <property type="entry name" value="Rev_trsase/Diguanyl_cyclase"/>
</dbReference>
<sequence length="272" mass="31331">MYIAEGVQQLYLSFKACKALQLLPQDFPRPATRVIAGVAKEILQLPIRPITPPNELVKENVERLETWFLKQFGRTVFAMERTPLPEMRGPPHHIHLRPDSRPNTVHVPATVPHHFYDEVQRQLDDDVNKGIIEEIPAGEPTEWCARMVVVPKKNGKPHRTVDYQKLNQSCLHEIHHTRPHFDLITSIPKHTFKTLADAYSGYHQIPLDCGSRKLTTFMTPWGRFHYHRTPTGHCAAQDAFTRRFDDTINDIPRKMKCVDDTLLHNSSVAEAF</sequence>
<name>A0AAE1QCS9_9EUCA</name>
<dbReference type="InterPro" id="IPR000477">
    <property type="entry name" value="RT_dom"/>
</dbReference>
<dbReference type="EMBL" id="JAWZYT010000374">
    <property type="protein sequence ID" value="KAK4324209.1"/>
    <property type="molecule type" value="Genomic_DNA"/>
</dbReference>
<dbReference type="InterPro" id="IPR043502">
    <property type="entry name" value="DNA/RNA_pol_sf"/>
</dbReference>
<feature type="domain" description="Reverse transcriptase" evidence="1">
    <location>
        <begin position="150"/>
        <end position="265"/>
    </location>
</feature>
<dbReference type="Proteomes" id="UP001292094">
    <property type="component" value="Unassembled WGS sequence"/>
</dbReference>
<dbReference type="Pfam" id="PF00078">
    <property type="entry name" value="RVT_1"/>
    <property type="match status" value="1"/>
</dbReference>